<feature type="transmembrane region" description="Helical" evidence="12">
    <location>
        <begin position="245"/>
        <end position="264"/>
    </location>
</feature>
<evidence type="ECO:0000259" key="14">
    <source>
        <dbReference type="Pfam" id="PF23860"/>
    </source>
</evidence>
<dbReference type="EMBL" id="ML210659">
    <property type="protein sequence ID" value="TFK16722.1"/>
    <property type="molecule type" value="Genomic_DNA"/>
</dbReference>
<keyword evidence="9 12" id="KW-0472">Membrane</keyword>
<evidence type="ECO:0000256" key="1">
    <source>
        <dbReference type="ARBA" id="ARBA00002791"/>
    </source>
</evidence>
<dbReference type="PANTHER" id="PTHR12640">
    <property type="entry name" value="RIBOPHORIN II"/>
    <property type="match status" value="1"/>
</dbReference>
<dbReference type="Pfam" id="PF25147">
    <property type="entry name" value="Ribophorin_II_C"/>
    <property type="match status" value="1"/>
</dbReference>
<dbReference type="GO" id="GO:0008250">
    <property type="term" value="C:oligosaccharyltransferase complex"/>
    <property type="evidence" value="ECO:0007669"/>
    <property type="project" value="InterPro"/>
</dbReference>
<evidence type="ECO:0000313" key="17">
    <source>
        <dbReference type="Proteomes" id="UP000307440"/>
    </source>
</evidence>
<dbReference type="InterPro" id="IPR056790">
    <property type="entry name" value="Ribophorin_II_C"/>
</dbReference>
<dbReference type="PANTHER" id="PTHR12640:SF0">
    <property type="entry name" value="DOLICHYL-DIPHOSPHOOLIGOSACCHARIDE--PROTEIN GLYCOSYLTRANSFERASE SUBUNIT 2"/>
    <property type="match status" value="1"/>
</dbReference>
<gene>
    <name evidence="16" type="ORF">FA15DRAFT_407796</name>
</gene>
<evidence type="ECO:0000256" key="5">
    <source>
        <dbReference type="ARBA" id="ARBA00022692"/>
    </source>
</evidence>
<evidence type="ECO:0000256" key="3">
    <source>
        <dbReference type="ARBA" id="ARBA00004922"/>
    </source>
</evidence>
<evidence type="ECO:0000256" key="13">
    <source>
        <dbReference type="SAM" id="SignalP"/>
    </source>
</evidence>
<accession>A0A5C3KA31</accession>
<proteinExistence type="inferred from homology"/>
<dbReference type="AlphaFoldDB" id="A0A5C3KA31"/>
<evidence type="ECO:0000256" key="12">
    <source>
        <dbReference type="SAM" id="Phobius"/>
    </source>
</evidence>
<feature type="signal peptide" evidence="13">
    <location>
        <begin position="1"/>
        <end position="18"/>
    </location>
</feature>
<evidence type="ECO:0000256" key="2">
    <source>
        <dbReference type="ARBA" id="ARBA00004477"/>
    </source>
</evidence>
<sequence length="276" mass="30206">MQLLKSLSVLALALAAHASVLTVKSPRLVVADSLGNQLRAEPFSLTQKTLTPVELERTDILKLTFQIVDEDGKGVQPHQTFVRFFDPTTGEEGIQPVKVTTAGKAKFELNVQRPPQYLPPTGSSPLSVSLIIGTPNFDPISAQLFDLTLPRSQPAPAHPDEPTFHLQQELFHTFRPDQKLPPKFISFVFAGIALAPWAVLFGLWSQVAPAPTNLLSPSILPFVLSLGALEILLFWYWVQLKLGDVLLYGFILSIPTILTGKRALSSISATRLGAKQ</sequence>
<keyword evidence="17" id="KW-1185">Reference proteome</keyword>
<dbReference type="GO" id="GO:0006487">
    <property type="term" value="P:protein N-linked glycosylation"/>
    <property type="evidence" value="ECO:0007669"/>
    <property type="project" value="TreeGrafter"/>
</dbReference>
<reference evidence="16 17" key="1">
    <citation type="journal article" date="2019" name="Nat. Ecol. Evol.">
        <title>Megaphylogeny resolves global patterns of mushroom evolution.</title>
        <authorList>
            <person name="Varga T."/>
            <person name="Krizsan K."/>
            <person name="Foldi C."/>
            <person name="Dima B."/>
            <person name="Sanchez-Garcia M."/>
            <person name="Sanchez-Ramirez S."/>
            <person name="Szollosi G.J."/>
            <person name="Szarkandi J.G."/>
            <person name="Papp V."/>
            <person name="Albert L."/>
            <person name="Andreopoulos W."/>
            <person name="Angelini C."/>
            <person name="Antonin V."/>
            <person name="Barry K.W."/>
            <person name="Bougher N.L."/>
            <person name="Buchanan P."/>
            <person name="Buyck B."/>
            <person name="Bense V."/>
            <person name="Catcheside P."/>
            <person name="Chovatia M."/>
            <person name="Cooper J."/>
            <person name="Damon W."/>
            <person name="Desjardin D."/>
            <person name="Finy P."/>
            <person name="Geml J."/>
            <person name="Haridas S."/>
            <person name="Hughes K."/>
            <person name="Justo A."/>
            <person name="Karasinski D."/>
            <person name="Kautmanova I."/>
            <person name="Kiss B."/>
            <person name="Kocsube S."/>
            <person name="Kotiranta H."/>
            <person name="LaButti K.M."/>
            <person name="Lechner B.E."/>
            <person name="Liimatainen K."/>
            <person name="Lipzen A."/>
            <person name="Lukacs Z."/>
            <person name="Mihaltcheva S."/>
            <person name="Morgado L.N."/>
            <person name="Niskanen T."/>
            <person name="Noordeloos M.E."/>
            <person name="Ohm R.A."/>
            <person name="Ortiz-Santana B."/>
            <person name="Ovrebo C."/>
            <person name="Racz N."/>
            <person name="Riley R."/>
            <person name="Savchenko A."/>
            <person name="Shiryaev A."/>
            <person name="Soop K."/>
            <person name="Spirin V."/>
            <person name="Szebenyi C."/>
            <person name="Tomsovsky M."/>
            <person name="Tulloss R.E."/>
            <person name="Uehling J."/>
            <person name="Grigoriev I.V."/>
            <person name="Vagvolgyi C."/>
            <person name="Papp T."/>
            <person name="Martin F.M."/>
            <person name="Miettinen O."/>
            <person name="Hibbett D.S."/>
            <person name="Nagy L.G."/>
        </authorList>
    </citation>
    <scope>NUCLEOTIDE SEQUENCE [LARGE SCALE GENOMIC DNA]</scope>
    <source>
        <strain evidence="16 17">CBS 121175</strain>
    </source>
</reference>
<feature type="transmembrane region" description="Helical" evidence="12">
    <location>
        <begin position="184"/>
        <end position="207"/>
    </location>
</feature>
<dbReference type="InterPro" id="IPR008814">
    <property type="entry name" value="Swp1"/>
</dbReference>
<feature type="domain" description="Ribophorin II third" evidence="14">
    <location>
        <begin position="38"/>
        <end position="149"/>
    </location>
</feature>
<keyword evidence="7" id="KW-0256">Endoplasmic reticulum</keyword>
<comment type="similarity">
    <text evidence="4">Belongs to the SWP1 family.</text>
</comment>
<dbReference type="UniPathway" id="UPA00378"/>
<comment type="function">
    <text evidence="1">Subunit of the oligosaccharyl transferase (OST) complex that catalyzes the initial transfer of a defined glycan (Glc(3)Man(9)GlcNAc(2) in eukaryotes) from the lipid carrier dolichol-pyrophosphate to an asparagine residue within an Asn-X-Ser/Thr consensus motif in nascent polypeptide chains, the first step in protein N-glycosylation. N-glycosylation occurs cotranslationally and the complex associates with the Sec61 complex at the channel-forming translocon complex that mediates protein translocation across the endoplasmic reticulum (ER). All subunits are required for a maximal enzyme activity.</text>
</comment>
<dbReference type="STRING" id="230819.A0A5C3KA31"/>
<evidence type="ECO:0000256" key="9">
    <source>
        <dbReference type="ARBA" id="ARBA00023136"/>
    </source>
</evidence>
<organism evidence="16 17">
    <name type="scientific">Coprinopsis marcescibilis</name>
    <name type="common">Agaric fungus</name>
    <name type="synonym">Psathyrella marcescibilis</name>
    <dbReference type="NCBI Taxonomy" id="230819"/>
    <lineage>
        <taxon>Eukaryota</taxon>
        <taxon>Fungi</taxon>
        <taxon>Dikarya</taxon>
        <taxon>Basidiomycota</taxon>
        <taxon>Agaricomycotina</taxon>
        <taxon>Agaricomycetes</taxon>
        <taxon>Agaricomycetidae</taxon>
        <taxon>Agaricales</taxon>
        <taxon>Agaricineae</taxon>
        <taxon>Psathyrellaceae</taxon>
        <taxon>Coprinopsis</taxon>
    </lineage>
</organism>
<protein>
    <recommendedName>
        <fullName evidence="11">Ribophorin II</fullName>
    </recommendedName>
    <alternativeName>
        <fullName evidence="10">Ribophorin-2</fullName>
    </alternativeName>
</protein>
<dbReference type="Proteomes" id="UP000307440">
    <property type="component" value="Unassembled WGS sequence"/>
</dbReference>
<feature type="transmembrane region" description="Helical" evidence="12">
    <location>
        <begin position="219"/>
        <end position="239"/>
    </location>
</feature>
<keyword evidence="8 12" id="KW-1133">Transmembrane helix</keyword>
<evidence type="ECO:0000256" key="11">
    <source>
        <dbReference type="ARBA" id="ARBA00032139"/>
    </source>
</evidence>
<evidence type="ECO:0000256" key="6">
    <source>
        <dbReference type="ARBA" id="ARBA00022729"/>
    </source>
</evidence>
<evidence type="ECO:0000256" key="8">
    <source>
        <dbReference type="ARBA" id="ARBA00022989"/>
    </source>
</evidence>
<comment type="pathway">
    <text evidence="3">Protein modification; protein glycosylation.</text>
</comment>
<dbReference type="OrthoDB" id="432292at2759"/>
<evidence type="ECO:0000256" key="7">
    <source>
        <dbReference type="ARBA" id="ARBA00022824"/>
    </source>
</evidence>
<feature type="chain" id="PRO_5044262567" description="Ribophorin II" evidence="13">
    <location>
        <begin position="19"/>
        <end position="276"/>
    </location>
</feature>
<evidence type="ECO:0000259" key="15">
    <source>
        <dbReference type="Pfam" id="PF25147"/>
    </source>
</evidence>
<dbReference type="InterPro" id="IPR055374">
    <property type="entry name" value="Ribophorin_II_3rd"/>
</dbReference>
<evidence type="ECO:0000256" key="4">
    <source>
        <dbReference type="ARBA" id="ARBA00009038"/>
    </source>
</evidence>
<name>A0A5C3KA31_COPMA</name>
<comment type="subcellular location">
    <subcellularLocation>
        <location evidence="2">Endoplasmic reticulum membrane</location>
        <topology evidence="2">Multi-pass membrane protein</topology>
    </subcellularLocation>
</comment>
<evidence type="ECO:0000313" key="16">
    <source>
        <dbReference type="EMBL" id="TFK16722.1"/>
    </source>
</evidence>
<keyword evidence="6 13" id="KW-0732">Signal</keyword>
<feature type="domain" description="Ribophorin II C-terminal" evidence="15">
    <location>
        <begin position="174"/>
        <end position="271"/>
    </location>
</feature>
<keyword evidence="5 12" id="KW-0812">Transmembrane</keyword>
<evidence type="ECO:0000256" key="10">
    <source>
        <dbReference type="ARBA" id="ARBA00030078"/>
    </source>
</evidence>
<dbReference type="Pfam" id="PF23860">
    <property type="entry name" value="Ribophorin_II_3rd"/>
    <property type="match status" value="1"/>
</dbReference>